<dbReference type="Gene3D" id="4.10.280.10">
    <property type="entry name" value="Helix-loop-helix DNA-binding domain"/>
    <property type="match status" value="1"/>
</dbReference>
<dbReference type="InterPro" id="IPR036638">
    <property type="entry name" value="HLH_DNA-bd_sf"/>
</dbReference>
<name>A0AAV5HWZ1_9ROSI</name>
<dbReference type="AlphaFoldDB" id="A0AAV5HWZ1"/>
<evidence type="ECO:0000256" key="5">
    <source>
        <dbReference type="ARBA" id="ARBA00023163"/>
    </source>
</evidence>
<evidence type="ECO:0000256" key="2">
    <source>
        <dbReference type="ARBA" id="ARBA00011738"/>
    </source>
</evidence>
<dbReference type="GO" id="GO:0005634">
    <property type="term" value="C:nucleus"/>
    <property type="evidence" value="ECO:0007669"/>
    <property type="project" value="UniProtKB-SubCell"/>
</dbReference>
<evidence type="ECO:0000259" key="8">
    <source>
        <dbReference type="PROSITE" id="PS50888"/>
    </source>
</evidence>
<evidence type="ECO:0000256" key="6">
    <source>
        <dbReference type="ARBA" id="ARBA00023242"/>
    </source>
</evidence>
<dbReference type="Pfam" id="PF00010">
    <property type="entry name" value="HLH"/>
    <property type="match status" value="1"/>
</dbReference>
<proteinExistence type="predicted"/>
<reference evidence="9 10" key="1">
    <citation type="journal article" date="2021" name="Commun. Biol.">
        <title>The genome of Shorea leprosula (Dipterocarpaceae) highlights the ecological relevance of drought in aseasonal tropical rainforests.</title>
        <authorList>
            <person name="Ng K.K.S."/>
            <person name="Kobayashi M.J."/>
            <person name="Fawcett J.A."/>
            <person name="Hatakeyama M."/>
            <person name="Paape T."/>
            <person name="Ng C.H."/>
            <person name="Ang C.C."/>
            <person name="Tnah L.H."/>
            <person name="Lee C.T."/>
            <person name="Nishiyama T."/>
            <person name="Sese J."/>
            <person name="O'Brien M.J."/>
            <person name="Copetti D."/>
            <person name="Mohd Noor M.I."/>
            <person name="Ong R.C."/>
            <person name="Putra M."/>
            <person name="Sireger I.Z."/>
            <person name="Indrioko S."/>
            <person name="Kosugi Y."/>
            <person name="Izuno A."/>
            <person name="Isagi Y."/>
            <person name="Lee S.L."/>
            <person name="Shimizu K.K."/>
        </authorList>
    </citation>
    <scope>NUCLEOTIDE SEQUENCE [LARGE SCALE GENOMIC DNA]</scope>
    <source>
        <strain evidence="9">214</strain>
    </source>
</reference>
<dbReference type="PANTHER" id="PTHR31945:SF17">
    <property type="entry name" value="TRANSCRIPTION FACTOR FER-LIKE IRON DEFICIENCY-INDUCED TRANSCRIPTION FACTOR"/>
    <property type="match status" value="1"/>
</dbReference>
<feature type="domain" description="BHLH" evidence="8">
    <location>
        <begin position="132"/>
        <end position="181"/>
    </location>
</feature>
<dbReference type="GO" id="GO:0046983">
    <property type="term" value="F:protein dimerization activity"/>
    <property type="evidence" value="ECO:0007669"/>
    <property type="project" value="InterPro"/>
</dbReference>
<evidence type="ECO:0000256" key="1">
    <source>
        <dbReference type="ARBA" id="ARBA00004123"/>
    </source>
</evidence>
<evidence type="ECO:0000256" key="7">
    <source>
        <dbReference type="SAM" id="MobiDB-lite"/>
    </source>
</evidence>
<accession>A0AAV5HWZ1</accession>
<evidence type="ECO:0000256" key="4">
    <source>
        <dbReference type="ARBA" id="ARBA00023125"/>
    </source>
</evidence>
<comment type="subunit">
    <text evidence="2">Homodimer.</text>
</comment>
<dbReference type="InterPro" id="IPR011598">
    <property type="entry name" value="bHLH_dom"/>
</dbReference>
<feature type="compositionally biased region" description="Acidic residues" evidence="7">
    <location>
        <begin position="101"/>
        <end position="115"/>
    </location>
</feature>
<keyword evidence="4" id="KW-0238">DNA-binding</keyword>
<dbReference type="GO" id="GO:0003700">
    <property type="term" value="F:DNA-binding transcription factor activity"/>
    <property type="evidence" value="ECO:0007669"/>
    <property type="project" value="TreeGrafter"/>
</dbReference>
<feature type="region of interest" description="Disordered" evidence="7">
    <location>
        <begin position="98"/>
        <end position="141"/>
    </location>
</feature>
<dbReference type="GO" id="GO:0043565">
    <property type="term" value="F:sequence-specific DNA binding"/>
    <property type="evidence" value="ECO:0007669"/>
    <property type="project" value="TreeGrafter"/>
</dbReference>
<dbReference type="PANTHER" id="PTHR31945">
    <property type="entry name" value="TRANSCRIPTION FACTOR SCREAM2-RELATED"/>
    <property type="match status" value="1"/>
</dbReference>
<protein>
    <recommendedName>
        <fullName evidence="8">BHLH domain-containing protein</fullName>
    </recommendedName>
</protein>
<keyword evidence="10" id="KW-1185">Reference proteome</keyword>
<feature type="compositionally biased region" description="Low complexity" evidence="7">
    <location>
        <begin position="116"/>
        <end position="125"/>
    </location>
</feature>
<evidence type="ECO:0000313" key="9">
    <source>
        <dbReference type="EMBL" id="GKU93397.1"/>
    </source>
</evidence>
<keyword evidence="6" id="KW-0539">Nucleus</keyword>
<keyword evidence="3" id="KW-0805">Transcription regulation</keyword>
<sequence length="323" mass="36075">MDAYALTASSLLLTNEFAMHDFIEHPNFDQFVDLIRGESENSYAGSNFSFINNIGCYVDKQVAAAMPGGDMFDYHGAGGTMVPDDNYIFNTMGSFTGEMNGGEEDESDDEEDESSETTTTRTTTTETKKKKVDRSKTLISERKRRGKMKEKLYALRSLVPNITKMDKASIIGDAVLYVQDLQVKANMLKADIAGLEAILASSEICQESMDNPKNIQFTMNRQPVCKKIEQMDIFQVEEKAFYIKLVCNRGEGVAVSLYKAIESLTNFKVQNTNLATVLDTFALTFSLKVRDSEQAMSLPNPKLWVTRALLHQGFEFLAPNLSS</sequence>
<dbReference type="PROSITE" id="PS50888">
    <property type="entry name" value="BHLH"/>
    <property type="match status" value="1"/>
</dbReference>
<comment type="caution">
    <text evidence="9">The sequence shown here is derived from an EMBL/GenBank/DDBJ whole genome shotgun (WGS) entry which is preliminary data.</text>
</comment>
<dbReference type="FunFam" id="4.10.280.10:FF:000096">
    <property type="entry name" value="Basic helix-loop-helix (BHLH) DNA-binding superfamily protein"/>
    <property type="match status" value="1"/>
</dbReference>
<dbReference type="InterPro" id="IPR051358">
    <property type="entry name" value="TF_AMS/ICE1/BHLH6-like"/>
</dbReference>
<keyword evidence="5" id="KW-0804">Transcription</keyword>
<organism evidence="9 10">
    <name type="scientific">Rubroshorea leprosula</name>
    <dbReference type="NCBI Taxonomy" id="152421"/>
    <lineage>
        <taxon>Eukaryota</taxon>
        <taxon>Viridiplantae</taxon>
        <taxon>Streptophyta</taxon>
        <taxon>Embryophyta</taxon>
        <taxon>Tracheophyta</taxon>
        <taxon>Spermatophyta</taxon>
        <taxon>Magnoliopsida</taxon>
        <taxon>eudicotyledons</taxon>
        <taxon>Gunneridae</taxon>
        <taxon>Pentapetalae</taxon>
        <taxon>rosids</taxon>
        <taxon>malvids</taxon>
        <taxon>Malvales</taxon>
        <taxon>Dipterocarpaceae</taxon>
        <taxon>Rubroshorea</taxon>
    </lineage>
</organism>
<comment type="subcellular location">
    <subcellularLocation>
        <location evidence="1">Nucleus</location>
    </subcellularLocation>
</comment>
<dbReference type="EMBL" id="BPVZ01000007">
    <property type="protein sequence ID" value="GKU93397.1"/>
    <property type="molecule type" value="Genomic_DNA"/>
</dbReference>
<dbReference type="SUPFAM" id="SSF47459">
    <property type="entry name" value="HLH, helix-loop-helix DNA-binding domain"/>
    <property type="match status" value="1"/>
</dbReference>
<evidence type="ECO:0000256" key="3">
    <source>
        <dbReference type="ARBA" id="ARBA00023015"/>
    </source>
</evidence>
<dbReference type="SMART" id="SM00353">
    <property type="entry name" value="HLH"/>
    <property type="match status" value="1"/>
</dbReference>
<dbReference type="Proteomes" id="UP001054252">
    <property type="component" value="Unassembled WGS sequence"/>
</dbReference>
<gene>
    <name evidence="9" type="ORF">SLEP1_g6992</name>
</gene>
<evidence type="ECO:0000313" key="10">
    <source>
        <dbReference type="Proteomes" id="UP001054252"/>
    </source>
</evidence>